<organism evidence="2 3">
    <name type="scientific">Candidatus Caccoplasma intestinavium</name>
    <dbReference type="NCBI Taxonomy" id="2840716"/>
    <lineage>
        <taxon>Bacteria</taxon>
        <taxon>Pseudomonadati</taxon>
        <taxon>Bacteroidota</taxon>
        <taxon>Bacteroidia</taxon>
        <taxon>Bacteroidales</taxon>
        <taxon>Bacteroidaceae</taxon>
        <taxon>Bacteroidaceae incertae sedis</taxon>
        <taxon>Candidatus Caccoplasma</taxon>
    </lineage>
</organism>
<dbReference type="Proteomes" id="UP000886722">
    <property type="component" value="Unassembled WGS sequence"/>
</dbReference>
<dbReference type="AlphaFoldDB" id="A0A9D1GD75"/>
<proteinExistence type="inferred from homology"/>
<protein>
    <submittedName>
        <fullName evidence="2">DUF3109 family protein</fullName>
    </submittedName>
</protein>
<dbReference type="Pfam" id="PF11307">
    <property type="entry name" value="DUF3109"/>
    <property type="match status" value="1"/>
</dbReference>
<evidence type="ECO:0000313" key="3">
    <source>
        <dbReference type="Proteomes" id="UP000886722"/>
    </source>
</evidence>
<dbReference type="InterPro" id="IPR021458">
    <property type="entry name" value="Rv0495c"/>
</dbReference>
<reference evidence="2" key="2">
    <citation type="journal article" date="2021" name="PeerJ">
        <title>Extensive microbial diversity within the chicken gut microbiome revealed by metagenomics and culture.</title>
        <authorList>
            <person name="Gilroy R."/>
            <person name="Ravi A."/>
            <person name="Getino M."/>
            <person name="Pursley I."/>
            <person name="Horton D.L."/>
            <person name="Alikhan N.F."/>
            <person name="Baker D."/>
            <person name="Gharbi K."/>
            <person name="Hall N."/>
            <person name="Watson M."/>
            <person name="Adriaenssens E.M."/>
            <person name="Foster-Nyarko E."/>
            <person name="Jarju S."/>
            <person name="Secka A."/>
            <person name="Antonio M."/>
            <person name="Oren A."/>
            <person name="Chaudhuri R.R."/>
            <person name="La Ragione R."/>
            <person name="Hildebrand F."/>
            <person name="Pallen M.J."/>
        </authorList>
    </citation>
    <scope>NUCLEOTIDE SEQUENCE</scope>
    <source>
        <strain evidence="2">21143</strain>
    </source>
</reference>
<evidence type="ECO:0000256" key="1">
    <source>
        <dbReference type="ARBA" id="ARBA00093770"/>
    </source>
</evidence>
<reference evidence="2" key="1">
    <citation type="submission" date="2020-10" db="EMBL/GenBank/DDBJ databases">
        <authorList>
            <person name="Gilroy R."/>
        </authorList>
    </citation>
    <scope>NUCLEOTIDE SEQUENCE</scope>
    <source>
        <strain evidence="2">21143</strain>
    </source>
</reference>
<gene>
    <name evidence="2" type="ORF">IAD06_01115</name>
</gene>
<comment type="caution">
    <text evidence="2">The sequence shown here is derived from an EMBL/GenBank/DDBJ whole genome shotgun (WGS) entry which is preliminary data.</text>
</comment>
<comment type="similarity">
    <text evidence="1">Belongs to the Rv0495c family.</text>
</comment>
<sequence>MLQIGDTLISLDVIERDFICNLSACRGACCIEGDAGAPITEEERLVLMKLLPEVWNDLTPAAREIIKSQGVAYVDEEGDLVTSIVGGKDCVFTCYGEDGMCMCAIEKAYREGRVSFYKPLSCHLYPIRVTRYPAFTAVNYHRWKICKAAEVLGRKEGVKVYRFLREPLIRSFGEEWYDELDRTAQAYLQQKESGEI</sequence>
<accession>A0A9D1GD75</accession>
<dbReference type="EMBL" id="DVKT01000006">
    <property type="protein sequence ID" value="HIT38626.1"/>
    <property type="molecule type" value="Genomic_DNA"/>
</dbReference>
<evidence type="ECO:0000313" key="2">
    <source>
        <dbReference type="EMBL" id="HIT38626.1"/>
    </source>
</evidence>
<name>A0A9D1GD75_9BACT</name>